<feature type="region of interest" description="Disordered" evidence="9">
    <location>
        <begin position="103"/>
        <end position="131"/>
    </location>
</feature>
<dbReference type="FunFam" id="3.30.810.10:FF:000001">
    <property type="entry name" value="1-phosphatidylinositol 3-phosphate 5-kinase FAB1"/>
    <property type="match status" value="1"/>
</dbReference>
<dbReference type="SMART" id="SM00330">
    <property type="entry name" value="PIPKc"/>
    <property type="match status" value="1"/>
</dbReference>
<dbReference type="InterPro" id="IPR027483">
    <property type="entry name" value="PInositol-4-P-4/5-kinase_C_sf"/>
</dbReference>
<reference evidence="11 12" key="1">
    <citation type="journal article" date="2017" name="Front. Genet.">
        <title>Draft sequencing of the heterozygous diploid genome of Satsuma (Citrus unshiu Marc.) using a hybrid assembly approach.</title>
        <authorList>
            <person name="Shimizu T."/>
            <person name="Tanizawa Y."/>
            <person name="Mochizuki T."/>
            <person name="Nagasaki H."/>
            <person name="Yoshioka T."/>
            <person name="Toyoda A."/>
            <person name="Fujiyama A."/>
            <person name="Kaminuma E."/>
            <person name="Nakamura Y."/>
        </authorList>
    </citation>
    <scope>NUCLEOTIDE SEQUENCE [LARGE SCALE GENOMIC DNA]</scope>
    <source>
        <strain evidence="12">cv. Miyagawa wase</strain>
    </source>
</reference>
<dbReference type="SUPFAM" id="SSF56104">
    <property type="entry name" value="SAICAR synthase-like"/>
    <property type="match status" value="1"/>
</dbReference>
<feature type="region of interest" description="Disordered" evidence="9">
    <location>
        <begin position="154"/>
        <end position="197"/>
    </location>
</feature>
<protein>
    <recommendedName>
        <fullName evidence="1">1-phosphatidylinositol-3-phosphate 5-kinase</fullName>
        <ecNumber evidence="1">2.7.1.150</ecNumber>
    </recommendedName>
    <alternativeName>
        <fullName evidence="7">Phosphatidylinositol 3-phosphate 5-kinase type III</fullName>
    </alternativeName>
</protein>
<evidence type="ECO:0000256" key="9">
    <source>
        <dbReference type="SAM" id="MobiDB-lite"/>
    </source>
</evidence>
<dbReference type="GO" id="GO:0046854">
    <property type="term" value="P:phosphatidylinositol phosphate biosynthetic process"/>
    <property type="evidence" value="ECO:0007669"/>
    <property type="project" value="TreeGrafter"/>
</dbReference>
<feature type="compositionally biased region" description="Low complexity" evidence="9">
    <location>
        <begin position="339"/>
        <end position="354"/>
    </location>
</feature>
<dbReference type="GO" id="GO:0005524">
    <property type="term" value="F:ATP binding"/>
    <property type="evidence" value="ECO:0007669"/>
    <property type="project" value="UniProtKB-UniRule"/>
</dbReference>
<dbReference type="EC" id="2.7.1.150" evidence="1"/>
<feature type="compositionally biased region" description="Polar residues" evidence="9">
    <location>
        <begin position="154"/>
        <end position="164"/>
    </location>
</feature>
<dbReference type="InterPro" id="IPR002423">
    <property type="entry name" value="Cpn60/GroEL/TCP-1"/>
</dbReference>
<proteinExistence type="predicted"/>
<dbReference type="CDD" id="cd03334">
    <property type="entry name" value="Fab1_TCP"/>
    <property type="match status" value="1"/>
</dbReference>
<evidence type="ECO:0000256" key="7">
    <source>
        <dbReference type="ARBA" id="ARBA00077223"/>
    </source>
</evidence>
<evidence type="ECO:0000256" key="3">
    <source>
        <dbReference type="ARBA" id="ARBA00022741"/>
    </source>
</evidence>
<evidence type="ECO:0000259" key="10">
    <source>
        <dbReference type="PROSITE" id="PS51455"/>
    </source>
</evidence>
<evidence type="ECO:0000313" key="12">
    <source>
        <dbReference type="Proteomes" id="UP000236630"/>
    </source>
</evidence>
<dbReference type="Gene3D" id="3.30.800.10">
    <property type="entry name" value="Phosphatidylinositol Phosphate Kinase II Beta"/>
    <property type="match status" value="1"/>
</dbReference>
<dbReference type="InterPro" id="IPR027484">
    <property type="entry name" value="PInositol-4-P-5-kinase_N"/>
</dbReference>
<organism evidence="11 12">
    <name type="scientific">Citrus unshiu</name>
    <name type="common">Satsuma mandarin</name>
    <name type="synonym">Citrus nobilis var. unshiu</name>
    <dbReference type="NCBI Taxonomy" id="55188"/>
    <lineage>
        <taxon>Eukaryota</taxon>
        <taxon>Viridiplantae</taxon>
        <taxon>Streptophyta</taxon>
        <taxon>Embryophyta</taxon>
        <taxon>Tracheophyta</taxon>
        <taxon>Spermatophyta</taxon>
        <taxon>Magnoliopsida</taxon>
        <taxon>eudicotyledons</taxon>
        <taxon>Gunneridae</taxon>
        <taxon>Pentapetalae</taxon>
        <taxon>rosids</taxon>
        <taxon>malvids</taxon>
        <taxon>Sapindales</taxon>
        <taxon>Rutaceae</taxon>
        <taxon>Aurantioideae</taxon>
        <taxon>Citrus</taxon>
    </lineage>
</organism>
<dbReference type="Gene3D" id="3.50.7.10">
    <property type="entry name" value="GroEL"/>
    <property type="match status" value="1"/>
</dbReference>
<evidence type="ECO:0000313" key="11">
    <source>
        <dbReference type="EMBL" id="GAY54684.1"/>
    </source>
</evidence>
<evidence type="ECO:0000256" key="2">
    <source>
        <dbReference type="ARBA" id="ARBA00022679"/>
    </source>
</evidence>
<dbReference type="Gene3D" id="3.30.810.10">
    <property type="entry name" value="2-Layer Sandwich"/>
    <property type="match status" value="1"/>
</dbReference>
<dbReference type="SUPFAM" id="SSF52029">
    <property type="entry name" value="GroEL apical domain-like"/>
    <property type="match status" value="1"/>
</dbReference>
<evidence type="ECO:0000256" key="5">
    <source>
        <dbReference type="ARBA" id="ARBA00022840"/>
    </source>
</evidence>
<evidence type="ECO:0000256" key="8">
    <source>
        <dbReference type="PROSITE-ProRule" id="PRU00781"/>
    </source>
</evidence>
<feature type="region of interest" description="Disordered" evidence="9">
    <location>
        <begin position="272"/>
        <end position="364"/>
    </location>
</feature>
<dbReference type="InterPro" id="IPR027409">
    <property type="entry name" value="GroEL-like_apical_dom_sf"/>
</dbReference>
<dbReference type="GO" id="GO:0000285">
    <property type="term" value="F:1-phosphatidylinositol-3-phosphate 5-kinase activity"/>
    <property type="evidence" value="ECO:0007669"/>
    <property type="project" value="UniProtKB-EC"/>
</dbReference>
<comment type="subunit">
    <text evidence="6">Component of the PI(3,5)P2 regulatory complex at least composed of ATG18, SAC/FIG4, FAB1 and VAC14.</text>
</comment>
<dbReference type="PANTHER" id="PTHR45748">
    <property type="entry name" value="1-PHOSPHATIDYLINOSITOL 3-PHOSPHATE 5-KINASE-RELATED"/>
    <property type="match status" value="1"/>
</dbReference>
<dbReference type="Pfam" id="PF00118">
    <property type="entry name" value="Cpn60_TCP1"/>
    <property type="match status" value="1"/>
</dbReference>
<gene>
    <name evidence="11" type="ORF">CUMW_158680</name>
</gene>
<evidence type="ECO:0000256" key="6">
    <source>
        <dbReference type="ARBA" id="ARBA00023464"/>
    </source>
</evidence>
<dbReference type="InterPro" id="IPR044769">
    <property type="entry name" value="PIKfyve_PIPKc"/>
</dbReference>
<name>A0A2H5PQQ5_CITUN</name>
<keyword evidence="3 8" id="KW-0547">Nucleotide-binding</keyword>
<dbReference type="CDD" id="cd17300">
    <property type="entry name" value="PIPKc_PIKfyve"/>
    <property type="match status" value="1"/>
</dbReference>
<keyword evidence="4 8" id="KW-0418">Kinase</keyword>
<dbReference type="FunFam" id="3.30.800.10:FF:000010">
    <property type="entry name" value="Putative 1-phosphatidylinositol-3-phosphate 5-kinase FAB1C"/>
    <property type="match status" value="1"/>
</dbReference>
<dbReference type="GO" id="GO:0010008">
    <property type="term" value="C:endosome membrane"/>
    <property type="evidence" value="ECO:0007669"/>
    <property type="project" value="TreeGrafter"/>
</dbReference>
<keyword evidence="12" id="KW-1185">Reference proteome</keyword>
<dbReference type="PANTHER" id="PTHR45748:SF14">
    <property type="entry name" value="1-PHOSPHATIDYLINOSITOL-3-PHOSPHATE 5-KINASE FAB1C-RELATED"/>
    <property type="match status" value="1"/>
</dbReference>
<dbReference type="EMBL" id="BDQV01000108">
    <property type="protein sequence ID" value="GAY54684.1"/>
    <property type="molecule type" value="Genomic_DNA"/>
</dbReference>
<feature type="compositionally biased region" description="Acidic residues" evidence="9">
    <location>
        <begin position="276"/>
        <end position="286"/>
    </location>
</feature>
<keyword evidence="5 8" id="KW-0067">ATP-binding</keyword>
<keyword evidence="2 8" id="KW-0808">Transferase</keyword>
<dbReference type="InterPro" id="IPR002498">
    <property type="entry name" value="PInositol-4-P-4/5-kinase_core"/>
</dbReference>
<accession>A0A2H5PQQ5</accession>
<sequence length="1624" mass="181889">MGIPDSSLLDLIEKVRSWISWGASDLSCVPGEFEMPENSCKMCCECEAKFSQSCNGYCCQGCGRWLCGKCNHSNVESKENFKACKFCNGIIVRQGCGRKYSEKVHPSVSPQEGPEPPSPSFSTEKTDCSQRSELVQSDRLAHYLESRYSPDALTSQSQSMTSFSAHPPPVSVRRSPSRSDEEEAEDSGKHFLSPSSEYYHDMSDIDSSSISARHEFYAFKSVESSPSDSLCRNNFTSYRAGHDVQRGQGGSPLSQNDCPFDRGSMAVLKGPVMGTEDTENTDDFSDDQSVVQKQDDQSQKPLDFENNGLIWYPPPPDDENDEAESNFFSYDDEDDDVGDSSAMFSSSSSLSSMFPAREKQNEGNKEPLRAVVQGHFRALVSELLRAEGIKLGKEDGEEDWLGIITTIAWQAANFVKPDTSRGGSMDPGDYVKVKCIAKGSPNESTFIKGVVCTKNIKHKRMTSQYRNPRLLILGGALEYQRVPNQLASFNTLLQQENDHLKMVISKIEALRPNVLLVEKSVSSYAQDLLLAKEISLVLNVKRPLLERIARCTGALITPSIDNISTTRLGHCELFKLEKVSEEHETSNQFNKKPSKTLMYFEGCPRRLGCTVLLRGKCREELKKVKHVVQYAVFAAYHLSLETSFLADEGATLPKMRLKHSISKPERMMADNAISAIPSSKVAANYQEVADDSTRDDRSVSLRLEHGGLESLSEQLNHSSVSSVPLFLDRRYGDGPTDACNDNLEHDVGLDFRSFNECKDLKVPIVNSFDALQQELQEIMGQEERQLAESHELMKFEGVNEDEASGEYFSAADTNQSILVSFSSRCVLKGTVCERSRLLRIKFYGSFDKPLGRYLHGDLFNQTSCCRSCNESAEAHVLCYTHQQGNLTISVKCLSSVRLPGERDGKIWMWHRCLRCAHADGVPPATRRVVMSDAAWGLSFGKFLELSFSNHATANRIASCGHSLQRDCLRYYGFGSMIAIFRYSPIDILSVHLPPSVLEFNGLLQQEWIRKEAEELKVKMETFYAEISNVLEVMEQRSNSIGCEMSDSTDLKSHILELKVQLESERNDYIVLLQPVVMETSEPCQTAVDILELNRLRRALLIGSHAWDRQLYSLNSLLKKGSIAKAKQGNASYAQLKELRTDLFCKDSKLDHDNEENVSGSLDSLESPANDLHLQQKEELNLPTLEPFGSENSKLTSFLHNREEDVHSDGEITSTLSFHASGDYRSMVRDPVSNVMRTYSQILPLEAQKLNLILSSTPSFISSASRMVEGARLLLPQRGDNDVVIAVFDDDPTSIISYALSSKEYEDWVADRLYDNDGSWSAGEIHKEGSAVSTFSAWQSFGSLDLDYIHYGSYGSEDASSSVGTLFTDPKKSPHLTISFGDESSSAGGKVKFSVTSYFAKQFDSLRKKCCPSGVDFVRSLSRSRKWSAQGGKSNVFFAKSLDERFIIKQVKKTELESFEEFAPEYFKYLTDSLNSRSPTCLAKILGIYQVSVKHLKGGKETKIDLMVMENLFFRRSISRVYDLKGSARSRYNTDTTGTNKSVDVMDYSLLVGVDEERKELVLGIIDFMRQYTWDKHLETWVKASGILGGPKNASPTIISPKQYKKRFRKAMTSYFLTVPDQWSS</sequence>
<comment type="caution">
    <text evidence="11">The sequence shown here is derived from an EMBL/GenBank/DDBJ whole genome shotgun (WGS) entry which is preliminary data.</text>
</comment>
<dbReference type="Pfam" id="PF01504">
    <property type="entry name" value="PIP5K"/>
    <property type="match status" value="2"/>
</dbReference>
<dbReference type="PROSITE" id="PS51455">
    <property type="entry name" value="PIPK"/>
    <property type="match status" value="1"/>
</dbReference>
<evidence type="ECO:0000256" key="1">
    <source>
        <dbReference type="ARBA" id="ARBA00012009"/>
    </source>
</evidence>
<feature type="domain" description="PIPK" evidence="10">
    <location>
        <begin position="1333"/>
        <end position="1615"/>
    </location>
</feature>
<dbReference type="Proteomes" id="UP000236630">
    <property type="component" value="Unassembled WGS sequence"/>
</dbReference>
<dbReference type="FunFam" id="3.50.7.10:FF:000007">
    <property type="entry name" value="1-phosphatidylinositol 3-phosphate 5-kinase isoform X1"/>
    <property type="match status" value="1"/>
</dbReference>
<evidence type="ECO:0000256" key="4">
    <source>
        <dbReference type="ARBA" id="ARBA00022777"/>
    </source>
</evidence>
<feature type="compositionally biased region" description="Acidic residues" evidence="9">
    <location>
        <begin position="316"/>
        <end position="338"/>
    </location>
</feature>